<dbReference type="EMBL" id="CP099959">
    <property type="protein sequence ID" value="XCC58347.1"/>
    <property type="molecule type" value="Genomic_DNA"/>
</dbReference>
<dbReference type="RefSeq" id="WP_353439569.1">
    <property type="nucleotide sequence ID" value="NZ_CP099959.1"/>
</dbReference>
<sequence>MMPRIETISAGLVAPLWVREDHELRSVMSGIKKSPISTLAKPCPIEITASGIASDEQADHLAHGGIEKALYAYPIEHYPHWTNYLSEAKKTAMDLPHGYFGENLTISGLLEDSVFVGDRWQMGGVECVVVKLRTPYYKFTARTGVSTVGKEMIRTARSGWYLRVLQLGSICPGDAITVIPGPRETSILEQNQALLKSQS</sequence>
<proteinExistence type="predicted"/>
<dbReference type="GO" id="GO:0030151">
    <property type="term" value="F:molybdenum ion binding"/>
    <property type="evidence" value="ECO:0007669"/>
    <property type="project" value="InterPro"/>
</dbReference>
<dbReference type="SUPFAM" id="SSF50800">
    <property type="entry name" value="PK beta-barrel domain-like"/>
    <property type="match status" value="1"/>
</dbReference>
<evidence type="ECO:0000259" key="1">
    <source>
        <dbReference type="PROSITE" id="PS51340"/>
    </source>
</evidence>
<reference evidence="2" key="1">
    <citation type="submission" date="2022-06" db="EMBL/GenBank/DDBJ databases">
        <title>New Polynucleobacter species.</title>
        <authorList>
            <person name="Hahn M.W."/>
        </authorList>
    </citation>
    <scope>NUCLEOTIDE SEQUENCE</scope>
    <source>
        <strain evidence="2">UK-FUSCHL-C3</strain>
    </source>
</reference>
<dbReference type="Gene3D" id="2.40.33.20">
    <property type="entry name" value="PK beta-barrel domain-like"/>
    <property type="match status" value="1"/>
</dbReference>
<dbReference type="Pfam" id="PF03473">
    <property type="entry name" value="MOSC"/>
    <property type="match status" value="1"/>
</dbReference>
<organism evidence="2">
    <name type="scientific">Polynucleobacter sp. UK-FUSCHL-C3</name>
    <dbReference type="NCBI Taxonomy" id="2955208"/>
    <lineage>
        <taxon>Bacteria</taxon>
        <taxon>Pseudomonadati</taxon>
        <taxon>Pseudomonadota</taxon>
        <taxon>Betaproteobacteria</taxon>
        <taxon>Burkholderiales</taxon>
        <taxon>Burkholderiaceae</taxon>
        <taxon>Polynucleobacter</taxon>
    </lineage>
</organism>
<evidence type="ECO:0000313" key="2">
    <source>
        <dbReference type="EMBL" id="XCC58347.1"/>
    </source>
</evidence>
<dbReference type="PANTHER" id="PTHR30212:SF2">
    <property type="entry name" value="PROTEIN YIIM"/>
    <property type="match status" value="1"/>
</dbReference>
<dbReference type="AlphaFoldDB" id="A0AAU8A4K3"/>
<dbReference type="GO" id="GO:0030170">
    <property type="term" value="F:pyridoxal phosphate binding"/>
    <property type="evidence" value="ECO:0007669"/>
    <property type="project" value="InterPro"/>
</dbReference>
<dbReference type="InterPro" id="IPR011037">
    <property type="entry name" value="Pyrv_Knase-like_insert_dom_sf"/>
</dbReference>
<feature type="domain" description="MOSC" evidence="1">
    <location>
        <begin position="34"/>
        <end position="179"/>
    </location>
</feature>
<accession>A0AAU8A4K3</accession>
<name>A0AAU8A4K3_9BURK</name>
<dbReference type="InterPro" id="IPR005302">
    <property type="entry name" value="MoCF_Sase_C"/>
</dbReference>
<dbReference type="GO" id="GO:0003824">
    <property type="term" value="F:catalytic activity"/>
    <property type="evidence" value="ECO:0007669"/>
    <property type="project" value="InterPro"/>
</dbReference>
<dbReference type="InterPro" id="IPR052353">
    <property type="entry name" value="Benzoxazolinone_Detox_Enz"/>
</dbReference>
<protein>
    <submittedName>
        <fullName evidence="2">MOSC domain-containing protein</fullName>
    </submittedName>
</protein>
<gene>
    <name evidence="2" type="ORF">NKE59_03380</name>
</gene>
<dbReference type="PROSITE" id="PS51340">
    <property type="entry name" value="MOSC"/>
    <property type="match status" value="1"/>
</dbReference>
<dbReference type="PANTHER" id="PTHR30212">
    <property type="entry name" value="PROTEIN YIIM"/>
    <property type="match status" value="1"/>
</dbReference>